<dbReference type="EMBL" id="KV493493">
    <property type="protein sequence ID" value="OCT55400.1"/>
    <property type="molecule type" value="Genomic_DNA"/>
</dbReference>
<organism evidence="2">
    <name type="scientific">Xenopus laevis</name>
    <name type="common">African clawed frog</name>
    <dbReference type="NCBI Taxonomy" id="8355"/>
    <lineage>
        <taxon>Eukaryota</taxon>
        <taxon>Metazoa</taxon>
        <taxon>Chordata</taxon>
        <taxon>Craniata</taxon>
        <taxon>Vertebrata</taxon>
        <taxon>Euteleostomi</taxon>
        <taxon>Amphibia</taxon>
        <taxon>Batrachia</taxon>
        <taxon>Anura</taxon>
        <taxon>Pipoidea</taxon>
        <taxon>Pipidae</taxon>
        <taxon>Xenopodinae</taxon>
        <taxon>Xenopus</taxon>
        <taxon>Xenopus</taxon>
    </lineage>
</organism>
<evidence type="ECO:0000313" key="2">
    <source>
        <dbReference type="EMBL" id="OCT55400.1"/>
    </source>
</evidence>
<dbReference type="InterPro" id="IPR051232">
    <property type="entry name" value="ARID/SWI1_ChromRemod"/>
</dbReference>
<dbReference type="PROSITE" id="PS51257">
    <property type="entry name" value="PROKAR_LIPOPROTEIN"/>
    <property type="match status" value="1"/>
</dbReference>
<dbReference type="PANTHER" id="PTHR13964">
    <property type="entry name" value="RBP-RELATED"/>
    <property type="match status" value="1"/>
</dbReference>
<dbReference type="GO" id="GO:0000976">
    <property type="term" value="F:transcription cis-regulatory region binding"/>
    <property type="evidence" value="ECO:0007669"/>
    <property type="project" value="TreeGrafter"/>
</dbReference>
<reference evidence="2" key="1">
    <citation type="submission" date="2016-05" db="EMBL/GenBank/DDBJ databases">
        <title>WGS assembly of Xenopus laevis.</title>
        <authorList>
            <person name="Session A."/>
            <person name="Uno Y."/>
            <person name="Kwon T."/>
            <person name="Chapman J."/>
            <person name="Toyoda A."/>
            <person name="Takahashi S."/>
            <person name="Fukui A."/>
            <person name="Hikosaka A."/>
            <person name="Putnam N."/>
            <person name="Stites J."/>
            <person name="Van Heeringen S."/>
            <person name="Quigley I."/>
            <person name="Heinz S."/>
            <person name="Hellsten U."/>
            <person name="Lyons J."/>
            <person name="Suzuki A."/>
            <person name="Kondo M."/>
            <person name="Ogino H."/>
            <person name="Ochi H."/>
            <person name="Bogdanovic O."/>
            <person name="Lister R."/>
            <person name="Georgiou G."/>
            <person name="Paranjpe S."/>
            <person name="Van Kruijsbergen I."/>
            <person name="Mozaffari S."/>
            <person name="Shu S."/>
            <person name="Schmutz J."/>
            <person name="Jenkins J."/>
            <person name="Grimwood J."/>
            <person name="Carlson J."/>
            <person name="Mitros T."/>
            <person name="Simakov O."/>
            <person name="Heald R."/>
            <person name="Miller K."/>
            <person name="Haudenschild C."/>
            <person name="Kuroki Y."/>
            <person name="Tanaka T."/>
            <person name="Michiue T."/>
            <person name="Watanabe M."/>
            <person name="Kinoshita T."/>
            <person name="Ohta Y."/>
            <person name="Mawaribuchi S."/>
            <person name="Suzuki Y."/>
            <person name="Haramoto Y."/>
            <person name="Yamamoto T."/>
            <person name="Takagi C."/>
            <person name="Kitzman J."/>
            <person name="Shendure J."/>
            <person name="Nakayama T."/>
            <person name="Izutsu Y."/>
            <person name="Robert J."/>
            <person name="Dichmann D."/>
            <person name="Flajnik M."/>
            <person name="Houston D."/>
            <person name="Marcotte E."/>
            <person name="Wallingford J."/>
            <person name="Ito Y."/>
            <person name="Asashima M."/>
            <person name="Ueno N."/>
            <person name="Matsuda Y."/>
            <person name="Jan Veenstra G."/>
            <person name="Fujiyama A."/>
            <person name="Harland R."/>
            <person name="Taira M."/>
            <person name="Rokhsar D.S."/>
        </authorList>
    </citation>
    <scope>NUCLEOTIDE SEQUENCE</scope>
    <source>
        <strain evidence="2">J</strain>
        <tissue evidence="2">Blood</tissue>
    </source>
</reference>
<proteinExistence type="predicted"/>
<dbReference type="GO" id="GO:0005634">
    <property type="term" value="C:nucleus"/>
    <property type="evidence" value="ECO:0007669"/>
    <property type="project" value="TreeGrafter"/>
</dbReference>
<dbReference type="PANTHER" id="PTHR13964:SF26">
    <property type="entry name" value="AT-RICH INTERACTIVE DOMAIN-CONTAINING PROTEIN 4A"/>
    <property type="match status" value="1"/>
</dbReference>
<evidence type="ECO:0000256" key="1">
    <source>
        <dbReference type="SAM" id="Coils"/>
    </source>
</evidence>
<protein>
    <submittedName>
        <fullName evidence="2">Uncharacterized protein</fullName>
    </submittedName>
</protein>
<gene>
    <name evidence="2" type="ORF">XELAEV_18002442mg</name>
</gene>
<dbReference type="Proteomes" id="UP000694892">
    <property type="component" value="Unassembled WGS sequence"/>
</dbReference>
<accession>A0A974GYC0</accession>
<dbReference type="AlphaFoldDB" id="A0A974GYC0"/>
<name>A0A974GYC0_XENLA</name>
<dbReference type="GO" id="GO:0006357">
    <property type="term" value="P:regulation of transcription by RNA polymerase II"/>
    <property type="evidence" value="ECO:0007669"/>
    <property type="project" value="TreeGrafter"/>
</dbReference>
<keyword evidence="1" id="KW-0175">Coiled coil</keyword>
<feature type="coiled-coil region" evidence="1">
    <location>
        <begin position="39"/>
        <end position="73"/>
    </location>
</feature>
<sequence>MYSKYSVWKNYIYQHVSFPTTTSCLSLGELDNMSGTEKIVFLQEKLQEMRKYYMSLKSEVATIDRRRKRLKKKDREGKT</sequence>